<organism evidence="1 2">
    <name type="scientific">Aurantiacibacter gangjinensis</name>
    <dbReference type="NCBI Taxonomy" id="502682"/>
    <lineage>
        <taxon>Bacteria</taxon>
        <taxon>Pseudomonadati</taxon>
        <taxon>Pseudomonadota</taxon>
        <taxon>Alphaproteobacteria</taxon>
        <taxon>Sphingomonadales</taxon>
        <taxon>Erythrobacteraceae</taxon>
        <taxon>Aurantiacibacter</taxon>
    </lineage>
</organism>
<evidence type="ECO:0000313" key="2">
    <source>
        <dbReference type="Proteomes" id="UP000053070"/>
    </source>
</evidence>
<evidence type="ECO:0000313" key="1">
    <source>
        <dbReference type="EMBL" id="KLE31123.1"/>
    </source>
</evidence>
<gene>
    <name evidence="1" type="ORF">AAW01_12905</name>
</gene>
<dbReference type="KEGG" id="egn:BMF35_b0021"/>
<dbReference type="PATRIC" id="fig|502682.8.peg.2634"/>
<accession>A0A0G9MPE2</accession>
<dbReference type="Pfam" id="PF04397">
    <property type="entry name" value="LytTR"/>
    <property type="match status" value="1"/>
</dbReference>
<sequence length="267" mass="29381">MSEMAPKRRGFVRGLLIDLSVMTLIGVVLALIGPFGSFNDPLAIRLIVWVGFAWIGYALYSPIDAVAQRLAPALDLPVWTLRLAGVLLSSIPMAVVVWVLPRGFGSLQWPGASAALEHYLYVAFIGGLITVVNSLFQKGAAEPRIVTPPPVPDELRPEHSQPDPANRLMDRLSPEMGVDLIALEMEDHYVRAHTALGSELLLMRMRDAVAELHPVQGEQVHRSWWVARGAVADVKRDGRNIQLVLDNGLEAPVSRANVQRLKDEGWL</sequence>
<name>A0A0G9MPE2_9SPHN</name>
<dbReference type="RefSeq" id="WP_047007833.1">
    <property type="nucleotide sequence ID" value="NZ_CP018098.1"/>
</dbReference>
<dbReference type="AlphaFoldDB" id="A0A0G9MPE2"/>
<dbReference type="EMBL" id="LBHC01000003">
    <property type="protein sequence ID" value="KLE31123.1"/>
    <property type="molecule type" value="Genomic_DNA"/>
</dbReference>
<comment type="caution">
    <text evidence="1">The sequence shown here is derived from an EMBL/GenBank/DDBJ whole genome shotgun (WGS) entry which is preliminary data.</text>
</comment>
<keyword evidence="2" id="KW-1185">Reference proteome</keyword>
<proteinExistence type="predicted"/>
<dbReference type="Gene3D" id="2.40.50.1020">
    <property type="entry name" value="LytTr DNA-binding domain"/>
    <property type="match status" value="1"/>
</dbReference>
<reference evidence="1 2" key="1">
    <citation type="submission" date="2015-04" db="EMBL/GenBank/DDBJ databases">
        <title>The draft genome sequence of Erythrobacr gangjinensis K7-2.</title>
        <authorList>
            <person name="Zhuang L."/>
            <person name="Liu Y."/>
            <person name="Shao Z."/>
        </authorList>
    </citation>
    <scope>NUCLEOTIDE SEQUENCE [LARGE SCALE GENOMIC DNA]</scope>
    <source>
        <strain evidence="1 2">K7-2</strain>
    </source>
</reference>
<dbReference type="Proteomes" id="UP000053070">
    <property type="component" value="Unassembled WGS sequence"/>
</dbReference>
<protein>
    <submittedName>
        <fullName evidence="1">Uncharacterized protein</fullName>
    </submittedName>
</protein>
<dbReference type="InterPro" id="IPR007492">
    <property type="entry name" value="LytTR_DNA-bd_dom"/>
</dbReference>
<dbReference type="GO" id="GO:0003677">
    <property type="term" value="F:DNA binding"/>
    <property type="evidence" value="ECO:0007669"/>
    <property type="project" value="InterPro"/>
</dbReference>
<dbReference type="STRING" id="502682.BMF35_b0021"/>
<dbReference type="SMART" id="SM00850">
    <property type="entry name" value="LytTR"/>
    <property type="match status" value="1"/>
</dbReference>
<dbReference type="OrthoDB" id="7028951at2"/>
<dbReference type="PROSITE" id="PS50930">
    <property type="entry name" value="HTH_LYTTR"/>
    <property type="match status" value="1"/>
</dbReference>